<dbReference type="AlphaFoldDB" id="X1K891"/>
<name>X1K891_9ZZZZ</name>
<reference evidence="1" key="1">
    <citation type="journal article" date="2014" name="Front. Microbiol.">
        <title>High frequency of phylogenetically diverse reductive dehalogenase-homologous genes in deep subseafloor sedimentary metagenomes.</title>
        <authorList>
            <person name="Kawai M."/>
            <person name="Futagami T."/>
            <person name="Toyoda A."/>
            <person name="Takaki Y."/>
            <person name="Nishi S."/>
            <person name="Hori S."/>
            <person name="Arai W."/>
            <person name="Tsubouchi T."/>
            <person name="Morono Y."/>
            <person name="Uchiyama I."/>
            <person name="Ito T."/>
            <person name="Fujiyama A."/>
            <person name="Inagaki F."/>
            <person name="Takami H."/>
        </authorList>
    </citation>
    <scope>NUCLEOTIDE SEQUENCE</scope>
    <source>
        <strain evidence="1">Expedition CK06-06</strain>
    </source>
</reference>
<protein>
    <submittedName>
        <fullName evidence="1">Uncharacterized protein</fullName>
    </submittedName>
</protein>
<proteinExistence type="predicted"/>
<evidence type="ECO:0000313" key="1">
    <source>
        <dbReference type="EMBL" id="GAI03247.1"/>
    </source>
</evidence>
<dbReference type="EMBL" id="BARV01008370">
    <property type="protein sequence ID" value="GAI03247.1"/>
    <property type="molecule type" value="Genomic_DNA"/>
</dbReference>
<gene>
    <name evidence="1" type="ORF">S06H3_16841</name>
</gene>
<sequence>MSNATIKSNIPPATLKQSTVTPKNLNINSPNIAKTIAKTHATVTERFAISLLSVALIPAVNEMKVISPPTGFTIINIDAKA</sequence>
<organism evidence="1">
    <name type="scientific">marine sediment metagenome</name>
    <dbReference type="NCBI Taxonomy" id="412755"/>
    <lineage>
        <taxon>unclassified sequences</taxon>
        <taxon>metagenomes</taxon>
        <taxon>ecological metagenomes</taxon>
    </lineage>
</organism>
<comment type="caution">
    <text evidence="1">The sequence shown here is derived from an EMBL/GenBank/DDBJ whole genome shotgun (WGS) entry which is preliminary data.</text>
</comment>
<accession>X1K891</accession>